<sequence length="67" mass="6464">MKITILAAICALALTTAPAIAGNLSDPVVAPEVVAADAIANSSEQMQGMLALLTVALIIGASMGAGG</sequence>
<evidence type="ECO:0000313" key="4">
    <source>
        <dbReference type="Proteomes" id="UP000281128"/>
    </source>
</evidence>
<comment type="caution">
    <text evidence="3">The sequence shown here is derived from an EMBL/GenBank/DDBJ whole genome shotgun (WGS) entry which is preliminary data.</text>
</comment>
<evidence type="ECO:0000256" key="1">
    <source>
        <dbReference type="SAM" id="Phobius"/>
    </source>
</evidence>
<feature type="transmembrane region" description="Helical" evidence="1">
    <location>
        <begin position="45"/>
        <end position="65"/>
    </location>
</feature>
<reference evidence="3 4" key="1">
    <citation type="submission" date="2018-09" db="EMBL/GenBank/DDBJ databases">
        <title>Roseovarius spongiae sp. nov., isolated from a marine sponge.</title>
        <authorList>
            <person name="Zhuang L."/>
            <person name="Luo L."/>
        </authorList>
    </citation>
    <scope>NUCLEOTIDE SEQUENCE [LARGE SCALE GENOMIC DNA]</scope>
    <source>
        <strain evidence="3 4">HN-E21</strain>
    </source>
</reference>
<feature type="chain" id="PRO_5017469777" evidence="2">
    <location>
        <begin position="22"/>
        <end position="67"/>
    </location>
</feature>
<protein>
    <submittedName>
        <fullName evidence="3">Uncharacterized protein</fullName>
    </submittedName>
</protein>
<dbReference type="AlphaFoldDB" id="A0A3A8AVW2"/>
<dbReference type="RefSeq" id="WP_121166622.1">
    <property type="nucleotide sequence ID" value="NZ_RAPE01000002.1"/>
</dbReference>
<keyword evidence="1" id="KW-0812">Transmembrane</keyword>
<keyword evidence="1" id="KW-0472">Membrane</keyword>
<organism evidence="3 4">
    <name type="scientific">Roseovarius spongiae</name>
    <dbReference type="NCBI Taxonomy" id="2320272"/>
    <lineage>
        <taxon>Bacteria</taxon>
        <taxon>Pseudomonadati</taxon>
        <taxon>Pseudomonadota</taxon>
        <taxon>Alphaproteobacteria</taxon>
        <taxon>Rhodobacterales</taxon>
        <taxon>Roseobacteraceae</taxon>
        <taxon>Roseovarius</taxon>
    </lineage>
</organism>
<proteinExistence type="predicted"/>
<keyword evidence="1" id="KW-1133">Transmembrane helix</keyword>
<dbReference type="EMBL" id="RAPE01000002">
    <property type="protein sequence ID" value="RKF15298.1"/>
    <property type="molecule type" value="Genomic_DNA"/>
</dbReference>
<keyword evidence="4" id="KW-1185">Reference proteome</keyword>
<evidence type="ECO:0000313" key="3">
    <source>
        <dbReference type="EMBL" id="RKF15298.1"/>
    </source>
</evidence>
<name>A0A3A8AVW2_9RHOB</name>
<evidence type="ECO:0000256" key="2">
    <source>
        <dbReference type="SAM" id="SignalP"/>
    </source>
</evidence>
<gene>
    <name evidence="3" type="ORF">D6850_10755</name>
</gene>
<dbReference type="Proteomes" id="UP000281128">
    <property type="component" value="Unassembled WGS sequence"/>
</dbReference>
<feature type="signal peptide" evidence="2">
    <location>
        <begin position="1"/>
        <end position="21"/>
    </location>
</feature>
<accession>A0A3A8AVW2</accession>
<keyword evidence="2" id="KW-0732">Signal</keyword>